<dbReference type="Proteomes" id="UP000515811">
    <property type="component" value="Chromosome"/>
</dbReference>
<gene>
    <name evidence="2" type="ORF">H9K76_08290</name>
</gene>
<evidence type="ECO:0000256" key="1">
    <source>
        <dbReference type="ARBA" id="ARBA00006987"/>
    </source>
</evidence>
<dbReference type="CDD" id="cd13578">
    <property type="entry name" value="PBP2_Bug27"/>
    <property type="match status" value="1"/>
</dbReference>
<reference evidence="2 3" key="1">
    <citation type="submission" date="2020-08" db="EMBL/GenBank/DDBJ databases">
        <title>Genome sequence of Diaphorobacter ruginosibacter DSM 27467T.</title>
        <authorList>
            <person name="Hyun D.-W."/>
            <person name="Bae J.-W."/>
        </authorList>
    </citation>
    <scope>NUCLEOTIDE SEQUENCE [LARGE SCALE GENOMIC DNA]</scope>
    <source>
        <strain evidence="2 3">DSM 27467</strain>
    </source>
</reference>
<evidence type="ECO:0000313" key="3">
    <source>
        <dbReference type="Proteomes" id="UP000515811"/>
    </source>
</evidence>
<dbReference type="KEGG" id="drg:H9K76_08290"/>
<name>A0A7G9RT69_9BURK</name>
<dbReference type="Pfam" id="PF03401">
    <property type="entry name" value="TctC"/>
    <property type="match status" value="1"/>
</dbReference>
<accession>A0A7G9RT69</accession>
<dbReference type="Gene3D" id="3.40.190.150">
    <property type="entry name" value="Bordetella uptake gene, domain 1"/>
    <property type="match status" value="1"/>
</dbReference>
<evidence type="ECO:0000313" key="2">
    <source>
        <dbReference type="EMBL" id="QNN58794.1"/>
    </source>
</evidence>
<dbReference type="EMBL" id="CP060714">
    <property type="protein sequence ID" value="QNN58794.1"/>
    <property type="molecule type" value="Genomic_DNA"/>
</dbReference>
<dbReference type="InterPro" id="IPR005064">
    <property type="entry name" value="BUG"/>
</dbReference>
<organism evidence="2 3">
    <name type="scientific">Diaphorobacter ruginosibacter</name>
    <dbReference type="NCBI Taxonomy" id="1715720"/>
    <lineage>
        <taxon>Bacteria</taxon>
        <taxon>Pseudomonadati</taxon>
        <taxon>Pseudomonadota</taxon>
        <taxon>Betaproteobacteria</taxon>
        <taxon>Burkholderiales</taxon>
        <taxon>Comamonadaceae</taxon>
        <taxon>Diaphorobacter</taxon>
    </lineage>
</organism>
<protein>
    <submittedName>
        <fullName evidence="2">Tripartite tricarboxylate transporter substrate binding protein</fullName>
    </submittedName>
</protein>
<dbReference type="AlphaFoldDB" id="A0A7G9RT69"/>
<proteinExistence type="inferred from homology"/>
<dbReference type="RefSeq" id="WP_187599471.1">
    <property type="nucleotide sequence ID" value="NZ_CP060714.1"/>
</dbReference>
<dbReference type="InterPro" id="IPR042100">
    <property type="entry name" value="Bug_dom1"/>
</dbReference>
<keyword evidence="3" id="KW-1185">Reference proteome</keyword>
<dbReference type="PANTHER" id="PTHR42928:SF5">
    <property type="entry name" value="BLR1237 PROTEIN"/>
    <property type="match status" value="1"/>
</dbReference>
<dbReference type="Gene3D" id="3.40.190.10">
    <property type="entry name" value="Periplasmic binding protein-like II"/>
    <property type="match status" value="1"/>
</dbReference>
<sequence>MNASNHLFAEASEPVFPLEAQPQSHGRRQILQAAAGLVVASGWAVSARAQAFPTKTVRIIVPYAPGGGIDVVARMLADQLQRKWKQAVIVENKTGASTIIGTVAVAKSEPDGHTLLLTSEASITSNPYLFDKLPYDPQRDLAPVSQILSLPQMVVAHPSVTANTLGELVAKAKAEKYPLNYASYGSGSLPHLLFDGLKLRTGIDLVQVPYKGITPAVMAALGNEVQLTLAGVAAAQGHLNAGKLKALAVANSKRIAEFPKVPTLQEEGFGDINPRESWFGLFAAAHTPEPVIGQIQQEVAAIGRSADFSRTLVQRGFMPVFSTSAEFKQFIAEDAARKSKLIRMIGAKAE</sequence>
<comment type="similarity">
    <text evidence="1">Belongs to the UPF0065 (bug) family.</text>
</comment>
<dbReference type="PIRSF" id="PIRSF017082">
    <property type="entry name" value="YflP"/>
    <property type="match status" value="1"/>
</dbReference>
<dbReference type="PANTHER" id="PTHR42928">
    <property type="entry name" value="TRICARBOXYLATE-BINDING PROTEIN"/>
    <property type="match status" value="1"/>
</dbReference>